<keyword evidence="4 11" id="KW-0328">Glycosyltransferase</keyword>
<dbReference type="GO" id="GO:0005789">
    <property type="term" value="C:endoplasmic reticulum membrane"/>
    <property type="evidence" value="ECO:0007669"/>
    <property type="project" value="UniProtKB-SubCell"/>
</dbReference>
<name>A0ABD3Q9U2_9STRA</name>
<evidence type="ECO:0000256" key="3">
    <source>
        <dbReference type="ARBA" id="ARBA00022502"/>
    </source>
</evidence>
<evidence type="ECO:0000313" key="13">
    <source>
        <dbReference type="Proteomes" id="UP001516023"/>
    </source>
</evidence>
<gene>
    <name evidence="12" type="ORF">HJC23_000426</name>
</gene>
<dbReference type="GO" id="GO:0006506">
    <property type="term" value="P:GPI anchor biosynthetic process"/>
    <property type="evidence" value="ECO:0007669"/>
    <property type="project" value="UniProtKB-KW"/>
</dbReference>
<keyword evidence="8 11" id="KW-1133">Transmembrane helix</keyword>
<feature type="transmembrane region" description="Helical" evidence="11">
    <location>
        <begin position="149"/>
        <end position="173"/>
    </location>
</feature>
<feature type="transmembrane region" description="Helical" evidence="11">
    <location>
        <begin position="313"/>
        <end position="334"/>
    </location>
</feature>
<dbReference type="InterPro" id="IPR005599">
    <property type="entry name" value="GPI_mannosylTrfase"/>
</dbReference>
<evidence type="ECO:0000256" key="1">
    <source>
        <dbReference type="ARBA" id="ARBA00004477"/>
    </source>
</evidence>
<dbReference type="GO" id="GO:0016757">
    <property type="term" value="F:glycosyltransferase activity"/>
    <property type="evidence" value="ECO:0007669"/>
    <property type="project" value="UniProtKB-KW"/>
</dbReference>
<reference evidence="12 13" key="1">
    <citation type="journal article" date="2020" name="G3 (Bethesda)">
        <title>Improved Reference Genome for Cyclotella cryptica CCMP332, a Model for Cell Wall Morphogenesis, Salinity Adaptation, and Lipid Production in Diatoms (Bacillariophyta).</title>
        <authorList>
            <person name="Roberts W.R."/>
            <person name="Downey K.M."/>
            <person name="Ruck E.C."/>
            <person name="Traller J.C."/>
            <person name="Alverson A.J."/>
        </authorList>
    </citation>
    <scope>NUCLEOTIDE SEQUENCE [LARGE SCALE GENOMIC DNA]</scope>
    <source>
        <strain evidence="12 13">CCMP332</strain>
    </source>
</reference>
<dbReference type="PANTHER" id="PTHR22760:SF3">
    <property type="entry name" value="GPI MANNOSYLTRANSFERASE 4"/>
    <property type="match status" value="1"/>
</dbReference>
<evidence type="ECO:0000256" key="10">
    <source>
        <dbReference type="ARBA" id="ARBA00038466"/>
    </source>
</evidence>
<dbReference type="Pfam" id="PF03901">
    <property type="entry name" value="Glyco_transf_22"/>
    <property type="match status" value="1"/>
</dbReference>
<protein>
    <recommendedName>
        <fullName evidence="11">Mannosyltransferase</fullName>
        <ecNumber evidence="11">2.4.1.-</ecNumber>
    </recommendedName>
</protein>
<evidence type="ECO:0000256" key="4">
    <source>
        <dbReference type="ARBA" id="ARBA00022676"/>
    </source>
</evidence>
<evidence type="ECO:0000256" key="7">
    <source>
        <dbReference type="ARBA" id="ARBA00022824"/>
    </source>
</evidence>
<proteinExistence type="inferred from homology"/>
<evidence type="ECO:0000256" key="5">
    <source>
        <dbReference type="ARBA" id="ARBA00022679"/>
    </source>
</evidence>
<evidence type="ECO:0000256" key="2">
    <source>
        <dbReference type="ARBA" id="ARBA00004687"/>
    </source>
</evidence>
<dbReference type="EC" id="2.4.1.-" evidence="11"/>
<dbReference type="PANTHER" id="PTHR22760">
    <property type="entry name" value="GLYCOSYLTRANSFERASE"/>
    <property type="match status" value="1"/>
</dbReference>
<dbReference type="AlphaFoldDB" id="A0ABD3Q9U2"/>
<evidence type="ECO:0000256" key="8">
    <source>
        <dbReference type="ARBA" id="ARBA00022989"/>
    </source>
</evidence>
<comment type="similarity">
    <text evidence="10">Belongs to the glycosyltransferase 22 family. PIGZ subfamily.</text>
</comment>
<dbReference type="Proteomes" id="UP001516023">
    <property type="component" value="Unassembled WGS sequence"/>
</dbReference>
<keyword evidence="13" id="KW-1185">Reference proteome</keyword>
<keyword evidence="3" id="KW-0337">GPI-anchor biosynthesis</keyword>
<comment type="caution">
    <text evidence="12">The sequence shown here is derived from an EMBL/GenBank/DDBJ whole genome shotgun (WGS) entry which is preliminary data.</text>
</comment>
<feature type="transmembrane region" description="Helical" evidence="11">
    <location>
        <begin position="487"/>
        <end position="506"/>
    </location>
</feature>
<evidence type="ECO:0000256" key="6">
    <source>
        <dbReference type="ARBA" id="ARBA00022692"/>
    </source>
</evidence>
<evidence type="ECO:0000256" key="11">
    <source>
        <dbReference type="RuleBase" id="RU363075"/>
    </source>
</evidence>
<accession>A0ABD3Q9U2</accession>
<sequence length="703" mass="79178">MLSPPSPSNNQLKWSLYLTLLALRFFGAIYSQTGYVHPDEFFQGGQELFFGQQLEDTSPVSGDPIQLQHEYAVKNVPWEFEPNNALRSIVCPAFMTLLPLRVYVAAKSFVAPSTTEPCHGSYFRHQSPMYESFLWTPSLNELSGKEILIIPRLFMTILSLIFLDGSLWILVICNEQRKELKESPNKWTSANSRIPRHRTLSYVLSYAYQFGPPEEVIALASSWPCLVFGIRPFTNTLEAMILSFLLVVVNLDFSERIGIRQSNGFLRSSPACIGITCSIGIFVRFTFAFFALPAVVTHLWFRWKQRGSKLRSIVYDGAWLGSAFLLTSTFFIVMDSAYYSWQAQNGGLAEEHSLRDMLRYIAPVNAFLYNSKATNLAEHGLHPRITHAVVNMPMLFGPLALIGYASVARNVYNGGDNNNNLQQRLMQITCHLVILSGLLVLSCAPHQEPRFLLPCVVPLILLYGKEAVGADTATSDERLSKQSKTTILTLFWVIFNFILYTFFGWLHQGGLIDSLLHTPATTDKSSSHAVYIYYKTYMPPVFLARAGPSKPLLSSPSQCLNDLADTRDDACSSNALKSNENECKASSSQQNKKTLVLDLQGNDSRILLKVLQKYLPCSHMNGEENNPLRIYLITPFSVAQSLLNEDERANTFEQGFIWEGYSFRKDYASPYVHVSTEDWPMWSGSIMKLLSQLEVGVYAVACK</sequence>
<keyword evidence="9 11" id="KW-0472">Membrane</keyword>
<comment type="pathway">
    <text evidence="2">Glycolipid biosynthesis; glycosylphosphatidylinositol-anchor biosynthesis.</text>
</comment>
<keyword evidence="7 11" id="KW-0256">Endoplasmic reticulum</keyword>
<organism evidence="12 13">
    <name type="scientific">Cyclotella cryptica</name>
    <dbReference type="NCBI Taxonomy" id="29204"/>
    <lineage>
        <taxon>Eukaryota</taxon>
        <taxon>Sar</taxon>
        <taxon>Stramenopiles</taxon>
        <taxon>Ochrophyta</taxon>
        <taxon>Bacillariophyta</taxon>
        <taxon>Coscinodiscophyceae</taxon>
        <taxon>Thalassiosirophycidae</taxon>
        <taxon>Stephanodiscales</taxon>
        <taxon>Stephanodiscaceae</taxon>
        <taxon>Cyclotella</taxon>
    </lineage>
</organism>
<feature type="transmembrane region" description="Helical" evidence="11">
    <location>
        <begin position="273"/>
        <end position="301"/>
    </location>
</feature>
<comment type="subcellular location">
    <subcellularLocation>
        <location evidence="1 11">Endoplasmic reticulum membrane</location>
        <topology evidence="1 11">Multi-pass membrane protein</topology>
    </subcellularLocation>
</comment>
<keyword evidence="5" id="KW-0808">Transferase</keyword>
<dbReference type="EMBL" id="JABMIG020000057">
    <property type="protein sequence ID" value="KAL3797088.1"/>
    <property type="molecule type" value="Genomic_DNA"/>
</dbReference>
<feature type="transmembrane region" description="Helical" evidence="11">
    <location>
        <begin position="236"/>
        <end position="253"/>
    </location>
</feature>
<evidence type="ECO:0000313" key="12">
    <source>
        <dbReference type="EMBL" id="KAL3797088.1"/>
    </source>
</evidence>
<keyword evidence="6 11" id="KW-0812">Transmembrane</keyword>
<evidence type="ECO:0000256" key="9">
    <source>
        <dbReference type="ARBA" id="ARBA00023136"/>
    </source>
</evidence>